<organism evidence="1 2">
    <name type="scientific">Pistricoccus aurantiacus</name>
    <dbReference type="NCBI Taxonomy" id="1883414"/>
    <lineage>
        <taxon>Bacteria</taxon>
        <taxon>Pseudomonadati</taxon>
        <taxon>Pseudomonadota</taxon>
        <taxon>Gammaproteobacteria</taxon>
        <taxon>Oceanospirillales</taxon>
        <taxon>Halomonadaceae</taxon>
        <taxon>Pistricoccus</taxon>
    </lineage>
</organism>
<dbReference type="KEGG" id="paur:FGL86_16265"/>
<dbReference type="Pfam" id="PF12069">
    <property type="entry name" value="DUF3549"/>
    <property type="match status" value="1"/>
</dbReference>
<reference evidence="1 2" key="1">
    <citation type="submission" date="2019-06" db="EMBL/GenBank/DDBJ databases">
        <title>Genome analyses of bacteria isolated from kimchi.</title>
        <authorList>
            <person name="Lee S."/>
            <person name="Ahn S."/>
            <person name="Roh S."/>
        </authorList>
    </citation>
    <scope>NUCLEOTIDE SEQUENCE [LARGE SCALE GENOMIC DNA]</scope>
    <source>
        <strain evidence="1 2">CBA4606</strain>
    </source>
</reference>
<dbReference type="InterPro" id="IPR021936">
    <property type="entry name" value="DUF3549"/>
</dbReference>
<proteinExistence type="predicted"/>
<dbReference type="EMBL" id="CP042382">
    <property type="protein sequence ID" value="QEA40474.1"/>
    <property type="molecule type" value="Genomic_DNA"/>
</dbReference>
<accession>A0A5B8SWJ7</accession>
<dbReference type="OrthoDB" id="5597089at2"/>
<dbReference type="RefSeq" id="WP_147185741.1">
    <property type="nucleotide sequence ID" value="NZ_CP042382.1"/>
</dbReference>
<evidence type="ECO:0000313" key="2">
    <source>
        <dbReference type="Proteomes" id="UP000321272"/>
    </source>
</evidence>
<evidence type="ECO:0000313" key="1">
    <source>
        <dbReference type="EMBL" id="QEA40474.1"/>
    </source>
</evidence>
<sequence length="350" mass="39050">MRSISTIHDFFMRAGAELNLYHTGRRVAPCPISTLEAFENQQLAWPMPWQGQARLACVFTLGDMPDPIIWFLALPLDEQGYLTPAPRDAFLQRLLETLGHTVEALQSSNATAKDMNQADNLMKDNPLAFTPSLHHRAMLHAQASRDLERSASEHLELVESYLLDGDLQHWQALGLQGLADFVARLDTAQATQLAARLPALPIAVLHPLCYCLEQRVLIEVLTEALRRRGEQAAREGDLETLCACIRSVGASPQDSVSRWYTELLEDANVCGPDVLAALAARGWEHLEDATRLPRFLERAAADERVDFTALVRDLAAIPRLRLPILMLLREAPPASDIKHRLFESCAKDTL</sequence>
<protein>
    <submittedName>
        <fullName evidence="1">DUF3549 family protein</fullName>
    </submittedName>
</protein>
<dbReference type="Proteomes" id="UP000321272">
    <property type="component" value="Chromosome"/>
</dbReference>
<dbReference type="AlphaFoldDB" id="A0A5B8SWJ7"/>
<name>A0A5B8SWJ7_9GAMM</name>
<gene>
    <name evidence="1" type="ORF">FGL86_16265</name>
</gene>
<keyword evidence="2" id="KW-1185">Reference proteome</keyword>